<comment type="caution">
    <text evidence="1">The sequence shown here is derived from an EMBL/GenBank/DDBJ whole genome shotgun (WGS) entry which is preliminary data.</text>
</comment>
<proteinExistence type="predicted"/>
<dbReference type="Proteomes" id="UP000284057">
    <property type="component" value="Unassembled WGS sequence"/>
</dbReference>
<organism evidence="1 2">
    <name type="scientific">Jiangella rhizosphaerae</name>
    <dbReference type="NCBI Taxonomy" id="2293569"/>
    <lineage>
        <taxon>Bacteria</taxon>
        <taxon>Bacillati</taxon>
        <taxon>Actinomycetota</taxon>
        <taxon>Actinomycetes</taxon>
        <taxon>Jiangellales</taxon>
        <taxon>Jiangellaceae</taxon>
        <taxon>Jiangella</taxon>
    </lineage>
</organism>
<evidence type="ECO:0000313" key="2">
    <source>
        <dbReference type="Proteomes" id="UP000284057"/>
    </source>
</evidence>
<evidence type="ECO:0000313" key="1">
    <source>
        <dbReference type="EMBL" id="RIQ18827.1"/>
    </source>
</evidence>
<keyword evidence="2" id="KW-1185">Reference proteome</keyword>
<protein>
    <submittedName>
        <fullName evidence="1">Uncharacterized protein</fullName>
    </submittedName>
</protein>
<reference evidence="1 2" key="1">
    <citation type="submission" date="2018-09" db="EMBL/GenBank/DDBJ databases">
        <title>Isolation, diversity and antifungal activity of actinobacteria from wheat.</title>
        <authorList>
            <person name="Han C."/>
        </authorList>
    </citation>
    <scope>NUCLEOTIDE SEQUENCE [LARGE SCALE GENOMIC DNA]</scope>
    <source>
        <strain evidence="1 2">NEAU-YY265</strain>
    </source>
</reference>
<dbReference type="EMBL" id="QUAL01000187">
    <property type="protein sequence ID" value="RIQ18827.1"/>
    <property type="molecule type" value="Genomic_DNA"/>
</dbReference>
<accession>A0A418KLM4</accession>
<sequence length="133" mass="15053">MISGSEPLGFSSSLLDLFDQQFGVGQLAFCHRHRSPDQVRDDCTRHLSAVSPFEDQGWRLNGERLDVVCLAHYGSRIAVGYFASHHRCRLEPVSRSNRSGRRIDDFEEPRGAVRVLFEQLVCSAHLQRRDVGA</sequence>
<dbReference type="AlphaFoldDB" id="A0A418KLM4"/>
<name>A0A418KLM4_9ACTN</name>
<gene>
    <name evidence="1" type="ORF">DY240_20875</name>
</gene>